<dbReference type="VEuPathDB" id="FungiDB:PSTT_04971"/>
<accession>A0A2S4WGM1</accession>
<reference evidence="2" key="2">
    <citation type="journal article" date="2018" name="BMC Genomics">
        <title>Genomic insights into host adaptation between the wheat stripe rust pathogen (Puccinia striiformis f. sp. tritici) and the barley stripe rust pathogen (Puccinia striiformis f. sp. hordei).</title>
        <authorList>
            <person name="Xia C."/>
            <person name="Wang M."/>
            <person name="Yin C."/>
            <person name="Cornejo O.E."/>
            <person name="Hulbert S.H."/>
            <person name="Chen X."/>
        </authorList>
    </citation>
    <scope>NUCLEOTIDE SEQUENCE [LARGE SCALE GENOMIC DNA]</scope>
    <source>
        <strain evidence="2">93TX-2</strain>
    </source>
</reference>
<protein>
    <submittedName>
        <fullName evidence="1">Uncharacterized protein</fullName>
    </submittedName>
</protein>
<gene>
    <name evidence="1" type="ORF">PSHT_02962</name>
</gene>
<keyword evidence="2" id="KW-1185">Reference proteome</keyword>
<proteinExistence type="predicted"/>
<reference evidence="2" key="3">
    <citation type="journal article" date="2018" name="Mol. Plant Microbe Interact.">
        <title>Genome sequence resources for the wheat stripe rust pathogen (Puccinia striiformis f. sp. tritici) and the barley stripe rust pathogen (Puccinia striiformis f. sp. hordei).</title>
        <authorList>
            <person name="Xia C."/>
            <person name="Wang M."/>
            <person name="Yin C."/>
            <person name="Cornejo O.E."/>
            <person name="Hulbert S.H."/>
            <person name="Chen X."/>
        </authorList>
    </citation>
    <scope>NUCLEOTIDE SEQUENCE [LARGE SCALE GENOMIC DNA]</scope>
    <source>
        <strain evidence="2">93TX-2</strain>
    </source>
</reference>
<reference evidence="1 2" key="1">
    <citation type="submission" date="2017-12" db="EMBL/GenBank/DDBJ databases">
        <title>Gene loss provides genomic basis for host adaptation in cereal stripe rust fungi.</title>
        <authorList>
            <person name="Xia C."/>
        </authorList>
    </citation>
    <scope>NUCLEOTIDE SEQUENCE [LARGE SCALE GENOMIC DNA]</scope>
    <source>
        <strain evidence="1 2">93TX-2</strain>
    </source>
</reference>
<organism evidence="1 2">
    <name type="scientific">Puccinia striiformis</name>
    <dbReference type="NCBI Taxonomy" id="27350"/>
    <lineage>
        <taxon>Eukaryota</taxon>
        <taxon>Fungi</taxon>
        <taxon>Dikarya</taxon>
        <taxon>Basidiomycota</taxon>
        <taxon>Pucciniomycotina</taxon>
        <taxon>Pucciniomycetes</taxon>
        <taxon>Pucciniales</taxon>
        <taxon>Pucciniaceae</taxon>
        <taxon>Puccinia</taxon>
    </lineage>
</organism>
<dbReference type="VEuPathDB" id="FungiDB:PSHT_02962"/>
<dbReference type="EMBL" id="PKSM01000027">
    <property type="protein sequence ID" value="POW20892.1"/>
    <property type="molecule type" value="Genomic_DNA"/>
</dbReference>
<evidence type="ECO:0000313" key="2">
    <source>
        <dbReference type="Proteomes" id="UP000238274"/>
    </source>
</evidence>
<name>A0A2S4WGM1_9BASI</name>
<dbReference type="OrthoDB" id="1470350at2759"/>
<comment type="caution">
    <text evidence="1">The sequence shown here is derived from an EMBL/GenBank/DDBJ whole genome shotgun (WGS) entry which is preliminary data.</text>
</comment>
<sequence length="73" mass="8453">MNLSILEAVKVIVQVLRDFELEFAEGWLENVAEKRVYRRRGQSIPNPDIRCFDIATDGESHDDFSETPSTRLK</sequence>
<evidence type="ECO:0000313" key="1">
    <source>
        <dbReference type="EMBL" id="POW20892.1"/>
    </source>
</evidence>
<dbReference type="Proteomes" id="UP000238274">
    <property type="component" value="Unassembled WGS sequence"/>
</dbReference>
<dbReference type="AlphaFoldDB" id="A0A2S4WGM1"/>